<evidence type="ECO:0000313" key="2">
    <source>
        <dbReference type="EMBL" id="KAK7706474.1"/>
    </source>
</evidence>
<evidence type="ECO:0000256" key="1">
    <source>
        <dbReference type="SAM" id="MobiDB-lite"/>
    </source>
</evidence>
<evidence type="ECO:0000313" key="3">
    <source>
        <dbReference type="Proteomes" id="UP001430848"/>
    </source>
</evidence>
<name>A0ABR1NM05_DIAER</name>
<feature type="region of interest" description="Disordered" evidence="1">
    <location>
        <begin position="222"/>
        <end position="244"/>
    </location>
</feature>
<accession>A0ABR1NM05</accession>
<dbReference type="EMBL" id="JAKNSF020000218">
    <property type="protein sequence ID" value="KAK7706474.1"/>
    <property type="molecule type" value="Genomic_DNA"/>
</dbReference>
<feature type="compositionally biased region" description="Low complexity" evidence="1">
    <location>
        <begin position="139"/>
        <end position="155"/>
    </location>
</feature>
<gene>
    <name evidence="2" type="ORF">SLS63_013961</name>
</gene>
<dbReference type="Proteomes" id="UP001430848">
    <property type="component" value="Unassembled WGS sequence"/>
</dbReference>
<protein>
    <submittedName>
        <fullName evidence="2">Uncharacterized protein</fullName>
    </submittedName>
</protein>
<sequence>MPDTRSALHRMKTPQAAFEERYAAASVSFDQALHGHHAAESREEADRAARYREDILRHSAELIQLEQDHQATLDAKNKEFEHQRRLAIEDLCRRLILAVGPDLIQKALRKLTKNPSDATSSTLTPANQPTPPATEPEPEVVSPAEHPARSPPASSERPRKRRTDAEPESHGRRKRTAPAGRKISSMWYDEIYKEGHAETKHMIVEHPKGKLAEENNAVARNAFRSQDDTAASGSRHGRRRGGDIVSPTPGQVYLCYWNTAKKSWPVLLLPTANLKDVGVPETLKSLNLLKDLPPCYRQDTTTNTLEWKEGFEDGGAKVAQRWFPVMFFDDGLKFPARSDVAWVPAKDLDVLDIESAAASDVPHIRSVRAYLRARAPIPSEADPSREMDAHVGMACS</sequence>
<organism evidence="2 3">
    <name type="scientific">Diaporthe eres</name>
    <name type="common">Phomopsis oblonga</name>
    <dbReference type="NCBI Taxonomy" id="83184"/>
    <lineage>
        <taxon>Eukaryota</taxon>
        <taxon>Fungi</taxon>
        <taxon>Dikarya</taxon>
        <taxon>Ascomycota</taxon>
        <taxon>Pezizomycotina</taxon>
        <taxon>Sordariomycetes</taxon>
        <taxon>Sordariomycetidae</taxon>
        <taxon>Diaporthales</taxon>
        <taxon>Diaporthaceae</taxon>
        <taxon>Diaporthe</taxon>
        <taxon>Diaporthe eres species complex</taxon>
    </lineage>
</organism>
<keyword evidence="3" id="KW-1185">Reference proteome</keyword>
<proteinExistence type="predicted"/>
<reference evidence="2 3" key="1">
    <citation type="submission" date="2024-02" db="EMBL/GenBank/DDBJ databases">
        <title>De novo assembly and annotation of 12 fungi associated with fruit tree decline syndrome in Ontario, Canada.</title>
        <authorList>
            <person name="Sulman M."/>
            <person name="Ellouze W."/>
            <person name="Ilyukhin E."/>
        </authorList>
    </citation>
    <scope>NUCLEOTIDE SEQUENCE [LARGE SCALE GENOMIC DNA]</scope>
    <source>
        <strain evidence="2 3">M169</strain>
    </source>
</reference>
<feature type="region of interest" description="Disordered" evidence="1">
    <location>
        <begin position="113"/>
        <end position="180"/>
    </location>
</feature>
<comment type="caution">
    <text evidence="2">The sequence shown here is derived from an EMBL/GenBank/DDBJ whole genome shotgun (WGS) entry which is preliminary data.</text>
</comment>